<keyword evidence="4" id="KW-1185">Reference proteome</keyword>
<name>A0ABS5R9J8_9HYPH</name>
<protein>
    <submittedName>
        <fullName evidence="3">Damage-inducible protein DinB</fullName>
    </submittedName>
</protein>
<organism evidence="3 4">
    <name type="scientific">Ancylobacter radicis</name>
    <dbReference type="NCBI Taxonomy" id="2836179"/>
    <lineage>
        <taxon>Bacteria</taxon>
        <taxon>Pseudomonadati</taxon>
        <taxon>Pseudomonadota</taxon>
        <taxon>Alphaproteobacteria</taxon>
        <taxon>Hyphomicrobiales</taxon>
        <taxon>Xanthobacteraceae</taxon>
        <taxon>Ancylobacter</taxon>
    </lineage>
</organism>
<dbReference type="PANTHER" id="PTHR37302:SF1">
    <property type="entry name" value="PROTEIN DINB"/>
    <property type="match status" value="1"/>
</dbReference>
<reference evidence="3" key="1">
    <citation type="submission" date="2021-05" db="EMBL/GenBank/DDBJ databases">
        <authorList>
            <person name="Sun Q."/>
            <person name="Inoue M."/>
        </authorList>
    </citation>
    <scope>NUCLEOTIDE SEQUENCE</scope>
    <source>
        <strain evidence="3">VKM B-3255</strain>
    </source>
</reference>
<evidence type="ECO:0000256" key="2">
    <source>
        <dbReference type="ARBA" id="ARBA00022723"/>
    </source>
</evidence>
<sequence>MSFDDAAQATSASSGITTALLGRYRQFAAYNEWANQRLYAAAATLSDDQYHADGGAFFGSVHGTLNHLLATDRIWLRRITGQGEAPGRLDAILFDTLPELAGARRVEDERLLGLAEELTAERLMGELTYSNMTGARFAQPLWTVLDHLFNHQTHHRGQVHALLTRRAGPDAGPSLDLIALQRETGTAHAASV</sequence>
<dbReference type="PANTHER" id="PTHR37302">
    <property type="entry name" value="SLR1116 PROTEIN"/>
    <property type="match status" value="1"/>
</dbReference>
<evidence type="ECO:0000313" key="4">
    <source>
        <dbReference type="Proteomes" id="UP001166585"/>
    </source>
</evidence>
<gene>
    <name evidence="3" type="ORF">KIP89_12545</name>
</gene>
<dbReference type="Gene3D" id="1.20.120.450">
    <property type="entry name" value="dinb family like domain"/>
    <property type="match status" value="1"/>
</dbReference>
<dbReference type="Pfam" id="PF05163">
    <property type="entry name" value="DinB"/>
    <property type="match status" value="1"/>
</dbReference>
<comment type="similarity">
    <text evidence="1">Belongs to the DinB family.</text>
</comment>
<comment type="caution">
    <text evidence="3">The sequence shown here is derived from an EMBL/GenBank/DDBJ whole genome shotgun (WGS) entry which is preliminary data.</text>
</comment>
<dbReference type="SUPFAM" id="SSF109854">
    <property type="entry name" value="DinB/YfiT-like putative metalloenzymes"/>
    <property type="match status" value="1"/>
</dbReference>
<dbReference type="Proteomes" id="UP001166585">
    <property type="component" value="Unassembled WGS sequence"/>
</dbReference>
<dbReference type="InterPro" id="IPR034660">
    <property type="entry name" value="DinB/YfiT-like"/>
</dbReference>
<evidence type="ECO:0000313" key="3">
    <source>
        <dbReference type="EMBL" id="MBS9477935.1"/>
    </source>
</evidence>
<evidence type="ECO:0000256" key="1">
    <source>
        <dbReference type="ARBA" id="ARBA00008635"/>
    </source>
</evidence>
<dbReference type="InterPro" id="IPR007837">
    <property type="entry name" value="DinB"/>
</dbReference>
<proteinExistence type="inferred from homology"/>
<accession>A0ABS5R9J8</accession>
<dbReference type="EMBL" id="JAHCQH010000017">
    <property type="protein sequence ID" value="MBS9477935.1"/>
    <property type="molecule type" value="Genomic_DNA"/>
</dbReference>
<keyword evidence="2" id="KW-0479">Metal-binding</keyword>